<dbReference type="InterPro" id="IPR000847">
    <property type="entry name" value="LysR_HTH_N"/>
</dbReference>
<dbReference type="GO" id="GO:0003700">
    <property type="term" value="F:DNA-binding transcription factor activity"/>
    <property type="evidence" value="ECO:0007669"/>
    <property type="project" value="InterPro"/>
</dbReference>
<name>B3R2S9_CUPTR</name>
<dbReference type="Gene3D" id="2.40.50.100">
    <property type="match status" value="2"/>
</dbReference>
<dbReference type="PROSITE" id="PS51866">
    <property type="entry name" value="MOP"/>
    <property type="match status" value="2"/>
</dbReference>
<dbReference type="SUPFAM" id="SSF50331">
    <property type="entry name" value="MOP-like"/>
    <property type="match status" value="2"/>
</dbReference>
<evidence type="ECO:0000313" key="9">
    <source>
        <dbReference type="Proteomes" id="UP000001692"/>
    </source>
</evidence>
<dbReference type="InterPro" id="IPR036388">
    <property type="entry name" value="WH-like_DNA-bd_sf"/>
</dbReference>
<dbReference type="InterPro" id="IPR016462">
    <property type="entry name" value="ModE"/>
</dbReference>
<organism evidence="8 9">
    <name type="scientific">Cupriavidus taiwanensis (strain DSM 17343 / BCRC 17206 / CCUG 44338 / CIP 107171 / LMG 19424 / R1)</name>
    <name type="common">Ralstonia taiwanensis (strain LMG 19424)</name>
    <dbReference type="NCBI Taxonomy" id="977880"/>
    <lineage>
        <taxon>Bacteria</taxon>
        <taxon>Pseudomonadati</taxon>
        <taxon>Pseudomonadota</taxon>
        <taxon>Betaproteobacteria</taxon>
        <taxon>Burkholderiales</taxon>
        <taxon>Burkholderiaceae</taxon>
        <taxon>Cupriavidus</taxon>
    </lineage>
</organism>
<dbReference type="SUPFAM" id="SSF46785">
    <property type="entry name" value="Winged helix' DNA-binding domain"/>
    <property type="match status" value="1"/>
</dbReference>
<dbReference type="PANTHER" id="PTHR30432">
    <property type="entry name" value="TRANSCRIPTIONAL REGULATOR MODE"/>
    <property type="match status" value="1"/>
</dbReference>
<evidence type="ECO:0000256" key="5">
    <source>
        <dbReference type="PIRNR" id="PIRNR005763"/>
    </source>
</evidence>
<proteinExistence type="inferred from homology"/>
<dbReference type="Pfam" id="PF03459">
    <property type="entry name" value="TOBE"/>
    <property type="match status" value="2"/>
</dbReference>
<dbReference type="HOGENOM" id="CLU_087839_1_0_4"/>
<dbReference type="InterPro" id="IPR004606">
    <property type="entry name" value="Mop_domain"/>
</dbReference>
<dbReference type="KEGG" id="cti:RALTA_A0628"/>
<keyword evidence="3 5" id="KW-0500">Molybdenum</keyword>
<evidence type="ECO:0000259" key="7">
    <source>
        <dbReference type="PROSITE" id="PS51866"/>
    </source>
</evidence>
<dbReference type="PIRSF" id="PIRSF005763">
    <property type="entry name" value="Txn_reg_ModE"/>
    <property type="match status" value="1"/>
</dbReference>
<reference evidence="8 9" key="1">
    <citation type="journal article" date="2008" name="Genome Res.">
        <title>Genome sequence of the beta-rhizobium Cupriavidus taiwanensis and comparative genomics of rhizobia.</title>
        <authorList>
            <person name="Amadou C."/>
            <person name="Pascal G."/>
            <person name="Mangenot S."/>
            <person name="Glew M."/>
            <person name="Bontemps C."/>
            <person name="Capela D."/>
            <person name="Carrere S."/>
            <person name="Cruveiller S."/>
            <person name="Dossat C."/>
            <person name="Lajus A."/>
            <person name="Marchetti M."/>
            <person name="Poinsot V."/>
            <person name="Rouy Z."/>
            <person name="Servin B."/>
            <person name="Saad M."/>
            <person name="Schenowitz C."/>
            <person name="Barbe V."/>
            <person name="Batut J."/>
            <person name="Medigue C."/>
            <person name="Masson-Boivin C."/>
        </authorList>
    </citation>
    <scope>NUCLEOTIDE SEQUENCE [LARGE SCALE GENOMIC DNA]</scope>
    <source>
        <strain evidence="9">DSM 17343 / BCRC 17206 / CCUG 44338 / CIP 107171 / LMG 19424 / R1</strain>
    </source>
</reference>
<evidence type="ECO:0000256" key="4">
    <source>
        <dbReference type="ARBA" id="ARBA00022737"/>
    </source>
</evidence>
<dbReference type="Proteomes" id="UP000001692">
    <property type="component" value="Chromosome 1"/>
</dbReference>
<dbReference type="InterPro" id="IPR051815">
    <property type="entry name" value="Molybdate_resp_trans_reg"/>
</dbReference>
<keyword evidence="4" id="KW-0677">Repeat</keyword>
<sequence length="294" mass="30505">MSAQGPAAESDYHNRVSDFIAVPASGTRPHMLELQGAIWFRSGSQDWGGKDRIALLAAIGEHGSITAAARAVGISYKAAWDAIDAMNNSAGEPLVVRAAGGKGGGGTRLTARGEQLIRTYRVLEDEHRRFVAQLSRLGEGVADDIHLMRRMMIKTSARNKLFGRVASVRGGAVNDEVVLELPGGQRIVATITHESVETLELAEGVEAFALIKASSVLVGLPDPGMRLSARNQLAGVVARVMPGAVNAEVVIELDGGGTVAAIVTNGSVEALGLQAGVAAVAIFKASSVILGVVG</sequence>
<dbReference type="InterPro" id="IPR003725">
    <property type="entry name" value="ModE-bd_N"/>
</dbReference>
<gene>
    <name evidence="8" type="primary">modE</name>
    <name evidence="8" type="ordered locus">RALTA_A0628</name>
</gene>
<dbReference type="InterPro" id="IPR005116">
    <property type="entry name" value="Transp-assoc_OB_typ1"/>
</dbReference>
<evidence type="ECO:0000256" key="2">
    <source>
        <dbReference type="ARBA" id="ARBA00022448"/>
    </source>
</evidence>
<dbReference type="eggNOG" id="COG3585">
    <property type="taxonomic scope" value="Bacteria"/>
</dbReference>
<evidence type="ECO:0000256" key="1">
    <source>
        <dbReference type="ARBA" id="ARBA00008110"/>
    </source>
</evidence>
<dbReference type="Pfam" id="PF00126">
    <property type="entry name" value="HTH_1"/>
    <property type="match status" value="1"/>
</dbReference>
<dbReference type="InterPro" id="IPR008995">
    <property type="entry name" value="Mo/tungstate-bd_C_term_dom"/>
</dbReference>
<evidence type="ECO:0000256" key="3">
    <source>
        <dbReference type="ARBA" id="ARBA00022505"/>
    </source>
</evidence>
<comment type="similarity">
    <text evidence="1 5">Belongs to the ModE family.</text>
</comment>
<protein>
    <submittedName>
        <fullName evidence="8">Transcriptional repressor for molybdate uptake</fullName>
    </submittedName>
</protein>
<evidence type="ECO:0000256" key="6">
    <source>
        <dbReference type="PIRSR" id="PIRSR005763-1"/>
    </source>
</evidence>
<dbReference type="Gene3D" id="1.10.10.10">
    <property type="entry name" value="Winged helix-like DNA-binding domain superfamily/Winged helix DNA-binding domain"/>
    <property type="match status" value="1"/>
</dbReference>
<dbReference type="GO" id="GO:0015689">
    <property type="term" value="P:molybdate ion transport"/>
    <property type="evidence" value="ECO:0007669"/>
    <property type="project" value="UniProtKB-UniRule"/>
</dbReference>
<feature type="region of interest" description="Required for dimer formation and molybdate binding" evidence="6">
    <location>
        <begin position="155"/>
        <end position="163"/>
    </location>
</feature>
<dbReference type="NCBIfam" id="TIGR00638">
    <property type="entry name" value="Mop"/>
    <property type="match status" value="2"/>
</dbReference>
<evidence type="ECO:0000313" key="8">
    <source>
        <dbReference type="EMBL" id="CAQ68610.1"/>
    </source>
</evidence>
<feature type="domain" description="Mop" evidence="7">
    <location>
        <begin position="226"/>
        <end position="292"/>
    </location>
</feature>
<dbReference type="eggNOG" id="COG2005">
    <property type="taxonomic scope" value="Bacteria"/>
</dbReference>
<dbReference type="AlphaFoldDB" id="B3R2S9"/>
<feature type="domain" description="Mop" evidence="7">
    <location>
        <begin position="154"/>
        <end position="220"/>
    </location>
</feature>
<dbReference type="EMBL" id="CU633749">
    <property type="protein sequence ID" value="CAQ68610.1"/>
    <property type="molecule type" value="Genomic_DNA"/>
</dbReference>
<dbReference type="PANTHER" id="PTHR30432:SF1">
    <property type="entry name" value="DNA-BINDING TRANSCRIPTIONAL DUAL REGULATOR MODE"/>
    <property type="match status" value="1"/>
</dbReference>
<dbReference type="NCBIfam" id="TIGR00637">
    <property type="entry name" value="ModE_repress"/>
    <property type="match status" value="1"/>
</dbReference>
<keyword evidence="9" id="KW-1185">Reference proteome</keyword>
<keyword evidence="2 5" id="KW-0813">Transport</keyword>
<accession>B3R2S9</accession>
<dbReference type="GO" id="GO:0030151">
    <property type="term" value="F:molybdenum ion binding"/>
    <property type="evidence" value="ECO:0007669"/>
    <property type="project" value="UniProtKB-UniRule"/>
</dbReference>
<dbReference type="InterPro" id="IPR036390">
    <property type="entry name" value="WH_DNA-bd_sf"/>
</dbReference>